<dbReference type="EMBL" id="ADBJ01000051">
    <property type="protein sequence ID" value="EFA75831.1"/>
    <property type="molecule type" value="Genomic_DNA"/>
</dbReference>
<gene>
    <name evidence="1" type="ORF">PPL_10886</name>
</gene>
<dbReference type="AlphaFoldDB" id="D3BS94"/>
<organism evidence="1 2">
    <name type="scientific">Heterostelium pallidum (strain ATCC 26659 / Pp 5 / PN500)</name>
    <name type="common">Cellular slime mold</name>
    <name type="synonym">Polysphondylium pallidum</name>
    <dbReference type="NCBI Taxonomy" id="670386"/>
    <lineage>
        <taxon>Eukaryota</taxon>
        <taxon>Amoebozoa</taxon>
        <taxon>Evosea</taxon>
        <taxon>Eumycetozoa</taxon>
        <taxon>Dictyostelia</taxon>
        <taxon>Acytosteliales</taxon>
        <taxon>Acytosteliaceae</taxon>
        <taxon>Heterostelium</taxon>
    </lineage>
</organism>
<reference evidence="1 2" key="1">
    <citation type="journal article" date="2011" name="Genome Res.">
        <title>Phylogeny-wide analysis of social amoeba genomes highlights ancient origins for complex intercellular communication.</title>
        <authorList>
            <person name="Heidel A.J."/>
            <person name="Lawal H.M."/>
            <person name="Felder M."/>
            <person name="Schilde C."/>
            <person name="Helps N.R."/>
            <person name="Tunggal B."/>
            <person name="Rivero F."/>
            <person name="John U."/>
            <person name="Schleicher M."/>
            <person name="Eichinger L."/>
            <person name="Platzer M."/>
            <person name="Noegel A.A."/>
            <person name="Schaap P."/>
            <person name="Gloeckner G."/>
        </authorList>
    </citation>
    <scope>NUCLEOTIDE SEQUENCE [LARGE SCALE GENOMIC DNA]</scope>
    <source>
        <strain evidence="2">ATCC 26659 / Pp 5 / PN500</strain>
    </source>
</reference>
<evidence type="ECO:0000313" key="1">
    <source>
        <dbReference type="EMBL" id="EFA75831.1"/>
    </source>
</evidence>
<proteinExistence type="predicted"/>
<dbReference type="Gene3D" id="1.20.1280.50">
    <property type="match status" value="1"/>
</dbReference>
<evidence type="ECO:0008006" key="3">
    <source>
        <dbReference type="Google" id="ProtNLM"/>
    </source>
</evidence>
<protein>
    <recommendedName>
        <fullName evidence="3">FNIP repeat-containing protein</fullName>
    </recommendedName>
</protein>
<evidence type="ECO:0000313" key="2">
    <source>
        <dbReference type="Proteomes" id="UP000001396"/>
    </source>
</evidence>
<dbReference type="GeneID" id="31366355"/>
<dbReference type="PANTHER" id="PTHR32134">
    <property type="entry name" value="FNIP REPEAT-CONTAINING PROTEIN"/>
    <property type="match status" value="1"/>
</dbReference>
<dbReference type="FunCoup" id="D3BS94">
    <property type="interactions" value="38"/>
</dbReference>
<dbReference type="Gene3D" id="3.80.10.10">
    <property type="entry name" value="Ribonuclease Inhibitor"/>
    <property type="match status" value="1"/>
</dbReference>
<dbReference type="RefSeq" id="XP_020427965.1">
    <property type="nucleotide sequence ID" value="XM_020581649.1"/>
</dbReference>
<dbReference type="Pfam" id="PF05725">
    <property type="entry name" value="FNIP"/>
    <property type="match status" value="1"/>
</dbReference>
<dbReference type="Proteomes" id="UP000001396">
    <property type="component" value="Unassembled WGS sequence"/>
</dbReference>
<dbReference type="InParanoid" id="D3BS94"/>
<dbReference type="InterPro" id="IPR051251">
    <property type="entry name" value="STK_FNIP-Repeat"/>
</dbReference>
<dbReference type="InterPro" id="IPR008615">
    <property type="entry name" value="FNIP"/>
</dbReference>
<keyword evidence="2" id="KW-1185">Reference proteome</keyword>
<dbReference type="PANTHER" id="PTHR32134:SF92">
    <property type="entry name" value="FNIP REPEAT-CONTAINING PROTEIN"/>
    <property type="match status" value="1"/>
</dbReference>
<dbReference type="InterPro" id="IPR032675">
    <property type="entry name" value="LRR_dom_sf"/>
</dbReference>
<accession>D3BS94</accession>
<comment type="caution">
    <text evidence="1">The sequence shown here is derived from an EMBL/GenBank/DDBJ whole genome shotgun (WGS) entry which is preliminary data.</text>
</comment>
<sequence>MNNQTNKIVNLSHLILNKIISYIDDNIDIICFSLVCKRWFNDRDKYLIFKTKNIHLFKLNSTDIQNHKHFNLPSYHNIFMKSIQSKSDNSLFIGSKNYHHYDYHFDDVRKINSIPSNVTIINTAINFLFEGDMEYLYRLISESQSVTTLKGCRTLKYGLPKSIKSITFHNFNEPLVKGSLPNTLEVLDFGDSYFKQEILPGVLPDGLQELTLHKYQYVIQPCVLPVSLRKLSLHSSQFDILPGVLPVGLLKCILGSYNFGIKPDVLPDGLLEFSLEGSDCYQYEIQPRVFPLSLEYLCFESYNPSDELAIPPPNREDLEYSAKSLLPISWLQAISSLSNLQSLFVYFPYHDRDDTTIFNVNYLPSSLKSFGLIVPGTTMGGIMPTSLKKIDIDECQFKIDEIFPETKQYHLESMEYENNIIHPIPSNVSIDEFIIRGKSNEPKITLPSGVGKIRFLIDWTNPKEKIMDFGGDGATDQTCSLRELHFVFDFEDEFPQVKLPNTIELLDLGTNNLNTTLHLVPSSVKTLIFKNQSKINITIPNTIKSITNIIGKFGLIYTQTIRKLDEYYYLLYGNHENKGNSGNLVARIFHHSKLEQILGTKIE</sequence>
<dbReference type="SUPFAM" id="SSF52058">
    <property type="entry name" value="L domain-like"/>
    <property type="match status" value="1"/>
</dbReference>
<name>D3BS94_HETP5</name>